<comment type="similarity">
    <text evidence="2">Belongs to the bacterial diacylglycerol kinase family.</text>
</comment>
<comment type="cofactor">
    <cofactor evidence="18">
        <name>Mg(2+)</name>
        <dbReference type="ChEBI" id="CHEBI:18420"/>
    </cofactor>
    <text evidence="18">Mn(2+), Zn(2+), Cd(2+) and Co(2+) support activity to lesser extents.</text>
</comment>
<dbReference type="InterPro" id="IPR000829">
    <property type="entry name" value="DAGK"/>
</dbReference>
<evidence type="ECO:0000256" key="16">
    <source>
        <dbReference type="PIRSR" id="PIRSR600829-2"/>
    </source>
</evidence>
<comment type="subcellular location">
    <subcellularLocation>
        <location evidence="1">Cell membrane</location>
        <topology evidence="1">Multi-pass membrane protein</topology>
    </subcellularLocation>
</comment>
<dbReference type="InterPro" id="IPR033717">
    <property type="entry name" value="UDPK"/>
</dbReference>
<keyword evidence="18" id="KW-0479">Metal-binding</keyword>
<evidence type="ECO:0000256" key="11">
    <source>
        <dbReference type="ARBA" id="ARBA00023098"/>
    </source>
</evidence>
<feature type="binding site" evidence="18">
    <location>
        <position position="75"/>
    </location>
    <ligand>
        <name>a divalent metal cation</name>
        <dbReference type="ChEBI" id="CHEBI:60240"/>
    </ligand>
</feature>
<keyword evidence="9 17" id="KW-0067">ATP-binding</keyword>
<dbReference type="PANTHER" id="PTHR34299:SF1">
    <property type="entry name" value="DIACYLGLYCEROL KINASE"/>
    <property type="match status" value="1"/>
</dbReference>
<keyword evidence="10 19" id="KW-1133">Transmembrane helix</keyword>
<evidence type="ECO:0000256" key="2">
    <source>
        <dbReference type="ARBA" id="ARBA00005967"/>
    </source>
</evidence>
<dbReference type="PANTHER" id="PTHR34299">
    <property type="entry name" value="DIACYLGLYCEROL KINASE"/>
    <property type="match status" value="1"/>
</dbReference>
<gene>
    <name evidence="20" type="ORF">EDD72_10348</name>
</gene>
<proteinExistence type="inferred from homology"/>
<feature type="binding site" evidence="17">
    <location>
        <begin position="93"/>
        <end position="94"/>
    </location>
    <ligand>
        <name>ATP</name>
        <dbReference type="ChEBI" id="CHEBI:30616"/>
    </ligand>
</feature>
<dbReference type="AlphaFoldDB" id="A0A4R3KK25"/>
<sequence length="230" mass="26912">MMFLFWEKLKKSFYYASEGIIYTIYTQRNMKIHIAISLIVLLLGMWLHFTFLDALFILFSIGIIMGMELMNTAIETVVDLAMPKVHPLAKVAKDVAAGSVLLLTFIVMMVGFLIIFPYLYTFYLQGGKGIHSPNSTFFAFVGVFLLFITYTMKAYWLNKKVQFQPDVLVGILFYVWSYLFLYFKILSWVLLLSILILLFYRFKNGYTFLAFLQNFLISIGGFYVLYYLFF</sequence>
<evidence type="ECO:0000256" key="19">
    <source>
        <dbReference type="SAM" id="Phobius"/>
    </source>
</evidence>
<dbReference type="GO" id="GO:0005886">
    <property type="term" value="C:plasma membrane"/>
    <property type="evidence" value="ECO:0007669"/>
    <property type="project" value="UniProtKB-SubCell"/>
</dbReference>
<organism evidence="20 21">
    <name type="scientific">Tepidibacillus fermentans</name>
    <dbReference type="NCBI Taxonomy" id="1281767"/>
    <lineage>
        <taxon>Bacteria</taxon>
        <taxon>Bacillati</taxon>
        <taxon>Bacillota</taxon>
        <taxon>Bacilli</taxon>
        <taxon>Bacillales</taxon>
        <taxon>Bacillaceae</taxon>
        <taxon>Tepidibacillus</taxon>
    </lineage>
</organism>
<keyword evidence="5" id="KW-0808">Transferase</keyword>
<feature type="transmembrane region" description="Helical" evidence="19">
    <location>
        <begin position="167"/>
        <end position="200"/>
    </location>
</feature>
<feature type="transmembrane region" description="Helical" evidence="19">
    <location>
        <begin position="55"/>
        <end position="74"/>
    </location>
</feature>
<reference evidence="20 21" key="1">
    <citation type="submission" date="2019-03" db="EMBL/GenBank/DDBJ databases">
        <title>Genomic Encyclopedia of Type Strains, Phase IV (KMG-IV): sequencing the most valuable type-strain genomes for metagenomic binning, comparative biology and taxonomic classification.</title>
        <authorList>
            <person name="Goeker M."/>
        </authorList>
    </citation>
    <scope>NUCLEOTIDE SEQUENCE [LARGE SCALE GENOMIC DNA]</scope>
    <source>
        <strain evidence="20 21">DSM 23802</strain>
    </source>
</reference>
<keyword evidence="4" id="KW-0444">Lipid biosynthesis</keyword>
<keyword evidence="14" id="KW-1208">Phospholipid metabolism</keyword>
<evidence type="ECO:0000256" key="6">
    <source>
        <dbReference type="ARBA" id="ARBA00022692"/>
    </source>
</evidence>
<keyword evidence="21" id="KW-1185">Reference proteome</keyword>
<feature type="transmembrane region" description="Helical" evidence="19">
    <location>
        <begin position="95"/>
        <end position="116"/>
    </location>
</feature>
<evidence type="ECO:0000256" key="12">
    <source>
        <dbReference type="ARBA" id="ARBA00023136"/>
    </source>
</evidence>
<dbReference type="CDD" id="cd14265">
    <property type="entry name" value="UDPK_IM_like"/>
    <property type="match status" value="1"/>
</dbReference>
<evidence type="ECO:0000313" key="20">
    <source>
        <dbReference type="EMBL" id="TCS83725.1"/>
    </source>
</evidence>
<evidence type="ECO:0000313" key="21">
    <source>
        <dbReference type="Proteomes" id="UP000295788"/>
    </source>
</evidence>
<evidence type="ECO:0000256" key="15">
    <source>
        <dbReference type="PIRSR" id="PIRSR600829-1"/>
    </source>
</evidence>
<evidence type="ECO:0000256" key="8">
    <source>
        <dbReference type="ARBA" id="ARBA00022777"/>
    </source>
</evidence>
<keyword evidence="18" id="KW-0460">Magnesium</keyword>
<evidence type="ECO:0000256" key="18">
    <source>
        <dbReference type="PIRSR" id="PIRSR600829-4"/>
    </source>
</evidence>
<evidence type="ECO:0000256" key="10">
    <source>
        <dbReference type="ARBA" id="ARBA00022989"/>
    </source>
</evidence>
<dbReference type="EMBL" id="SMAB01000003">
    <property type="protein sequence ID" value="TCS83725.1"/>
    <property type="molecule type" value="Genomic_DNA"/>
</dbReference>
<keyword evidence="6 19" id="KW-0812">Transmembrane</keyword>
<accession>A0A4R3KK25</accession>
<dbReference type="Gene3D" id="1.10.287.3610">
    <property type="match status" value="1"/>
</dbReference>
<feature type="transmembrane region" description="Helical" evidence="19">
    <location>
        <begin position="32"/>
        <end position="49"/>
    </location>
</feature>
<evidence type="ECO:0000256" key="5">
    <source>
        <dbReference type="ARBA" id="ARBA00022679"/>
    </source>
</evidence>
<protein>
    <submittedName>
        <fullName evidence="20">Diacylglycerol kinase</fullName>
    </submittedName>
</protein>
<comment type="caution">
    <text evidence="20">The sequence shown here is derived from an EMBL/GenBank/DDBJ whole genome shotgun (WGS) entry which is preliminary data.</text>
</comment>
<dbReference type="GO" id="GO:0005524">
    <property type="term" value="F:ATP binding"/>
    <property type="evidence" value="ECO:0007669"/>
    <property type="project" value="UniProtKB-KW"/>
</dbReference>
<keyword evidence="8 20" id="KW-0418">Kinase</keyword>
<dbReference type="GO" id="GO:0008654">
    <property type="term" value="P:phospholipid biosynthetic process"/>
    <property type="evidence" value="ECO:0007669"/>
    <property type="project" value="UniProtKB-KW"/>
</dbReference>
<dbReference type="GO" id="GO:0046872">
    <property type="term" value="F:metal ion binding"/>
    <property type="evidence" value="ECO:0007669"/>
    <property type="project" value="UniProtKB-KW"/>
</dbReference>
<evidence type="ECO:0000256" key="4">
    <source>
        <dbReference type="ARBA" id="ARBA00022516"/>
    </source>
</evidence>
<evidence type="ECO:0000256" key="7">
    <source>
        <dbReference type="ARBA" id="ARBA00022741"/>
    </source>
</evidence>
<feature type="transmembrane region" description="Helical" evidence="19">
    <location>
        <begin position="136"/>
        <end position="155"/>
    </location>
</feature>
<evidence type="ECO:0000256" key="1">
    <source>
        <dbReference type="ARBA" id="ARBA00004651"/>
    </source>
</evidence>
<keyword evidence="12 19" id="KW-0472">Membrane</keyword>
<feature type="binding site" evidence="17">
    <location>
        <position position="15"/>
    </location>
    <ligand>
        <name>ATP</name>
        <dbReference type="ChEBI" id="CHEBI:30616"/>
    </ligand>
</feature>
<evidence type="ECO:0000256" key="3">
    <source>
        <dbReference type="ARBA" id="ARBA00022475"/>
    </source>
</evidence>
<feature type="active site" description="Proton acceptor" evidence="15">
    <location>
        <position position="68"/>
    </location>
</feature>
<dbReference type="Proteomes" id="UP000295788">
    <property type="component" value="Unassembled WGS sequence"/>
</dbReference>
<evidence type="ECO:0000256" key="14">
    <source>
        <dbReference type="ARBA" id="ARBA00023264"/>
    </source>
</evidence>
<feature type="transmembrane region" description="Helical" evidence="19">
    <location>
        <begin position="206"/>
        <end position="229"/>
    </location>
</feature>
<dbReference type="InterPro" id="IPR036945">
    <property type="entry name" value="DAGK_sf"/>
</dbReference>
<feature type="binding site" evidence="17">
    <location>
        <position position="75"/>
    </location>
    <ligand>
        <name>ATP</name>
        <dbReference type="ChEBI" id="CHEBI:30616"/>
    </ligand>
</feature>
<keyword evidence="11" id="KW-0443">Lipid metabolism</keyword>
<dbReference type="PROSITE" id="PS01069">
    <property type="entry name" value="DAGK_PROKAR"/>
    <property type="match status" value="1"/>
</dbReference>
<keyword evidence="3" id="KW-1003">Cell membrane</keyword>
<evidence type="ECO:0000256" key="17">
    <source>
        <dbReference type="PIRSR" id="PIRSR600829-3"/>
    </source>
</evidence>
<dbReference type="GO" id="GO:0016301">
    <property type="term" value="F:kinase activity"/>
    <property type="evidence" value="ECO:0007669"/>
    <property type="project" value="UniProtKB-KW"/>
</dbReference>
<name>A0A4R3KK25_9BACI</name>
<evidence type="ECO:0000256" key="9">
    <source>
        <dbReference type="ARBA" id="ARBA00022840"/>
    </source>
</evidence>
<feature type="binding site" evidence="16">
    <location>
        <position position="68"/>
    </location>
    <ligand>
        <name>substrate</name>
    </ligand>
</feature>
<keyword evidence="13" id="KW-0594">Phospholipid biosynthesis</keyword>
<dbReference type="Pfam" id="PF01219">
    <property type="entry name" value="DAGK_prokar"/>
    <property type="match status" value="1"/>
</dbReference>
<evidence type="ECO:0000256" key="13">
    <source>
        <dbReference type="ARBA" id="ARBA00023209"/>
    </source>
</evidence>
<keyword evidence="7 17" id="KW-0547">Nucleotide-binding</keyword>